<feature type="transmembrane region" description="Helical" evidence="8">
    <location>
        <begin position="97"/>
        <end position="118"/>
    </location>
</feature>
<keyword evidence="3 8" id="KW-0812">Transmembrane</keyword>
<evidence type="ECO:0000256" key="2">
    <source>
        <dbReference type="ARBA" id="ARBA00022475"/>
    </source>
</evidence>
<dbReference type="PANTHER" id="PTHR28259">
    <property type="entry name" value="FLUORIDE EXPORT PROTEIN 1-RELATED"/>
    <property type="match status" value="1"/>
</dbReference>
<feature type="transmembrane region" description="Helical" evidence="8">
    <location>
        <begin position="68"/>
        <end position="91"/>
    </location>
</feature>
<dbReference type="GO" id="GO:1903425">
    <property type="term" value="F:fluoride transmembrane transporter activity"/>
    <property type="evidence" value="ECO:0007669"/>
    <property type="project" value="TreeGrafter"/>
</dbReference>
<dbReference type="PANTHER" id="PTHR28259:SF1">
    <property type="entry name" value="FLUORIDE EXPORT PROTEIN 1-RELATED"/>
    <property type="match status" value="1"/>
</dbReference>
<dbReference type="NCBIfam" id="TIGR00494">
    <property type="entry name" value="crcB"/>
    <property type="match status" value="1"/>
</dbReference>
<organism evidence="9">
    <name type="scientific">marine sediment metagenome</name>
    <dbReference type="NCBI Taxonomy" id="412755"/>
    <lineage>
        <taxon>unclassified sequences</taxon>
        <taxon>metagenomes</taxon>
        <taxon>ecological metagenomes</taxon>
    </lineage>
</organism>
<evidence type="ECO:0000256" key="4">
    <source>
        <dbReference type="ARBA" id="ARBA00022989"/>
    </source>
</evidence>
<comment type="subcellular location">
    <subcellularLocation>
        <location evidence="1">Cell membrane</location>
        <topology evidence="1">Multi-pass membrane protein</topology>
    </subcellularLocation>
</comment>
<sequence length="124" mass="13378">MYQLIAIAAGGAIGSILRFLVSNGVYRIFGKDFPYGTLSVNVLGSFLMGLLFILFVEREIVSVELRSAVLVGLLGAFTTFSTFSIETITLLEDGELIKAMVNVVLSVVVCITATWIGLNIGRQL</sequence>
<evidence type="ECO:0000256" key="8">
    <source>
        <dbReference type="SAM" id="Phobius"/>
    </source>
</evidence>
<dbReference type="InterPro" id="IPR003691">
    <property type="entry name" value="FluC"/>
</dbReference>
<feature type="transmembrane region" description="Helical" evidence="8">
    <location>
        <begin position="35"/>
        <end position="56"/>
    </location>
</feature>
<evidence type="ECO:0000313" key="9">
    <source>
        <dbReference type="EMBL" id="KKM26646.1"/>
    </source>
</evidence>
<gene>
    <name evidence="9" type="ORF">LCGC14_1582660</name>
</gene>
<evidence type="ECO:0000256" key="5">
    <source>
        <dbReference type="ARBA" id="ARBA00023136"/>
    </source>
</evidence>
<evidence type="ECO:0000256" key="6">
    <source>
        <dbReference type="ARBA" id="ARBA00035120"/>
    </source>
</evidence>
<dbReference type="GO" id="GO:0005886">
    <property type="term" value="C:plasma membrane"/>
    <property type="evidence" value="ECO:0007669"/>
    <property type="project" value="UniProtKB-SubCell"/>
</dbReference>
<comment type="caution">
    <text evidence="9">The sequence shown here is derived from an EMBL/GenBank/DDBJ whole genome shotgun (WGS) entry which is preliminary data.</text>
</comment>
<protein>
    <recommendedName>
        <fullName evidence="10">Fluoride ion transporter CrcB</fullName>
    </recommendedName>
</protein>
<keyword evidence="2" id="KW-1003">Cell membrane</keyword>
<reference evidence="9" key="1">
    <citation type="journal article" date="2015" name="Nature">
        <title>Complex archaea that bridge the gap between prokaryotes and eukaryotes.</title>
        <authorList>
            <person name="Spang A."/>
            <person name="Saw J.H."/>
            <person name="Jorgensen S.L."/>
            <person name="Zaremba-Niedzwiedzka K."/>
            <person name="Martijn J."/>
            <person name="Lind A.E."/>
            <person name="van Eijk R."/>
            <person name="Schleper C."/>
            <person name="Guy L."/>
            <person name="Ettema T.J."/>
        </authorList>
    </citation>
    <scope>NUCLEOTIDE SEQUENCE</scope>
</reference>
<accession>A0A0F9IGE3</accession>
<evidence type="ECO:0000256" key="3">
    <source>
        <dbReference type="ARBA" id="ARBA00022692"/>
    </source>
</evidence>
<dbReference type="Pfam" id="PF02537">
    <property type="entry name" value="CRCB"/>
    <property type="match status" value="1"/>
</dbReference>
<comment type="similarity">
    <text evidence="6">Belongs to the fluoride channel Fluc/FEX (TC 1.A.43) family.</text>
</comment>
<evidence type="ECO:0008006" key="10">
    <source>
        <dbReference type="Google" id="ProtNLM"/>
    </source>
</evidence>
<dbReference type="HAMAP" id="MF_00454">
    <property type="entry name" value="FluC"/>
    <property type="match status" value="1"/>
</dbReference>
<comment type="catalytic activity">
    <reaction evidence="7">
        <text>fluoride(in) = fluoride(out)</text>
        <dbReference type="Rhea" id="RHEA:76159"/>
        <dbReference type="ChEBI" id="CHEBI:17051"/>
    </reaction>
    <physiologicalReaction direction="left-to-right" evidence="7">
        <dbReference type="Rhea" id="RHEA:76160"/>
    </physiologicalReaction>
</comment>
<feature type="transmembrane region" description="Helical" evidence="8">
    <location>
        <begin position="7"/>
        <end position="29"/>
    </location>
</feature>
<dbReference type="AlphaFoldDB" id="A0A0F9IGE3"/>
<keyword evidence="4 8" id="KW-1133">Transmembrane helix</keyword>
<evidence type="ECO:0000256" key="7">
    <source>
        <dbReference type="ARBA" id="ARBA00035585"/>
    </source>
</evidence>
<proteinExistence type="inferred from homology"/>
<name>A0A0F9IGE3_9ZZZZ</name>
<dbReference type="EMBL" id="LAZR01012472">
    <property type="protein sequence ID" value="KKM26646.1"/>
    <property type="molecule type" value="Genomic_DNA"/>
</dbReference>
<keyword evidence="5 8" id="KW-0472">Membrane</keyword>
<evidence type="ECO:0000256" key="1">
    <source>
        <dbReference type="ARBA" id="ARBA00004651"/>
    </source>
</evidence>